<dbReference type="GO" id="GO:0008865">
    <property type="term" value="F:fructokinase activity"/>
    <property type="evidence" value="ECO:0007669"/>
    <property type="project" value="TreeGrafter"/>
</dbReference>
<evidence type="ECO:0000313" key="10">
    <source>
        <dbReference type="Proteomes" id="UP000308549"/>
    </source>
</evidence>
<dbReference type="Proteomes" id="UP000308549">
    <property type="component" value="Unassembled WGS sequence"/>
</dbReference>
<evidence type="ECO:0000259" key="7">
    <source>
        <dbReference type="Pfam" id="PF00349"/>
    </source>
</evidence>
<dbReference type="GO" id="GO:0006013">
    <property type="term" value="P:mannose metabolic process"/>
    <property type="evidence" value="ECO:0007669"/>
    <property type="project" value="TreeGrafter"/>
</dbReference>
<feature type="domain" description="Hexokinase N-terminal" evidence="7">
    <location>
        <begin position="52"/>
        <end position="240"/>
    </location>
</feature>
<keyword evidence="5 6" id="KW-0067">ATP-binding</keyword>
<dbReference type="PANTHER" id="PTHR19443:SF24">
    <property type="entry name" value="PHOSPHOTRANSFERASE"/>
    <property type="match status" value="1"/>
</dbReference>
<dbReference type="Pfam" id="PF00349">
    <property type="entry name" value="Hexokinase_1"/>
    <property type="match status" value="1"/>
</dbReference>
<dbReference type="GO" id="GO:0004340">
    <property type="term" value="F:glucokinase activity"/>
    <property type="evidence" value="ECO:0007669"/>
    <property type="project" value="TreeGrafter"/>
</dbReference>
<dbReference type="InterPro" id="IPR043129">
    <property type="entry name" value="ATPase_NBD"/>
</dbReference>
<dbReference type="GO" id="GO:0001678">
    <property type="term" value="P:intracellular glucose homeostasis"/>
    <property type="evidence" value="ECO:0007669"/>
    <property type="project" value="InterPro"/>
</dbReference>
<organism evidence="9 10">
    <name type="scientific">Salinomyces thailandicus</name>
    <dbReference type="NCBI Taxonomy" id="706561"/>
    <lineage>
        <taxon>Eukaryota</taxon>
        <taxon>Fungi</taxon>
        <taxon>Dikarya</taxon>
        <taxon>Ascomycota</taxon>
        <taxon>Pezizomycotina</taxon>
        <taxon>Dothideomycetes</taxon>
        <taxon>Dothideomycetidae</taxon>
        <taxon>Mycosphaerellales</taxon>
        <taxon>Teratosphaeriaceae</taxon>
        <taxon>Salinomyces</taxon>
    </lineage>
</organism>
<evidence type="ECO:0000256" key="2">
    <source>
        <dbReference type="ARBA" id="ARBA00022679"/>
    </source>
</evidence>
<dbReference type="EC" id="2.7.1.-" evidence="6"/>
<sequence length="505" mass="55845">MSVLLASATRYITPTRPNKRRRIRHVAEPKTEKSMEQFAQEAKGLLEAPSQPDRMLAMSARLQSEYREKLQSSDISMLPSYQHTLPTGKERGDFLALDVGGSTFRIALVRLGAKRKEEASMQVRRIRSFVIDKRIRDLRGQQFFDWMAERIAEMLAEYNHINGTRDARLKMGLAWSFPIDQTSLKTGRLLAMGKGFFATHGVEGQDLSELIMSSCRTRGLNVEMGAIVNDGAATLLSQAYRDPSTRMSLILGTGMNAAVYLPTTALGPTKLQARPPSWRKAAQHVLVNTELSMFGKHILPTTRWDDELNTTHLLPDFQPLEYLVTGRYLGEIVRLVLIEAVTKAGLFHGELPAHLDQPYTLDTRLLATFQSDTGPDLAKATQTFLTSHPLPRHQSPPLLTDFHFLRDLSRLVADRAAVYLAIALHALWTARTAAEGLEPNEASRVTIACNGTIVEKYPGFRAGCQGHLDALCMASGCEAGCVKLEMAPESSIFGAAVAVACLEEG</sequence>
<comment type="similarity">
    <text evidence="1 6">Belongs to the hexokinase family.</text>
</comment>
<protein>
    <recommendedName>
        <fullName evidence="6">Phosphotransferase</fullName>
        <ecNumber evidence="6">2.7.1.-</ecNumber>
    </recommendedName>
</protein>
<evidence type="ECO:0000313" key="9">
    <source>
        <dbReference type="EMBL" id="TKA23340.1"/>
    </source>
</evidence>
<keyword evidence="2 6" id="KW-0808">Transferase</keyword>
<dbReference type="CDD" id="cd24000">
    <property type="entry name" value="ASKHA_NBD_HK"/>
    <property type="match status" value="1"/>
</dbReference>
<dbReference type="GO" id="GO:0005829">
    <property type="term" value="C:cytosol"/>
    <property type="evidence" value="ECO:0007669"/>
    <property type="project" value="TreeGrafter"/>
</dbReference>
<dbReference type="InterPro" id="IPR022673">
    <property type="entry name" value="Hexokinase_C"/>
</dbReference>
<dbReference type="GO" id="GO:0006096">
    <property type="term" value="P:glycolytic process"/>
    <property type="evidence" value="ECO:0007669"/>
    <property type="project" value="UniProtKB-UniPathway"/>
</dbReference>
<dbReference type="PROSITE" id="PS51748">
    <property type="entry name" value="HEXOKINASE_2"/>
    <property type="match status" value="1"/>
</dbReference>
<dbReference type="SUPFAM" id="SSF53067">
    <property type="entry name" value="Actin-like ATPase domain"/>
    <property type="match status" value="2"/>
</dbReference>
<evidence type="ECO:0000256" key="6">
    <source>
        <dbReference type="RuleBase" id="RU362007"/>
    </source>
</evidence>
<keyword evidence="6" id="KW-0324">Glycolysis</keyword>
<dbReference type="GO" id="GO:0005536">
    <property type="term" value="F:D-glucose binding"/>
    <property type="evidence" value="ECO:0007669"/>
    <property type="project" value="InterPro"/>
</dbReference>
<dbReference type="GO" id="GO:0005739">
    <property type="term" value="C:mitochondrion"/>
    <property type="evidence" value="ECO:0007669"/>
    <property type="project" value="TreeGrafter"/>
</dbReference>
<dbReference type="GO" id="GO:0005524">
    <property type="term" value="F:ATP binding"/>
    <property type="evidence" value="ECO:0007669"/>
    <property type="project" value="UniProtKB-UniRule"/>
</dbReference>
<keyword evidence="10" id="KW-1185">Reference proteome</keyword>
<dbReference type="OrthoDB" id="419537at2759"/>
<evidence type="ECO:0000256" key="3">
    <source>
        <dbReference type="ARBA" id="ARBA00022741"/>
    </source>
</evidence>
<dbReference type="PANTHER" id="PTHR19443">
    <property type="entry name" value="HEXOKINASE"/>
    <property type="match status" value="1"/>
</dbReference>
<name>A0A4U0TMY7_9PEZI</name>
<gene>
    <name evidence="9" type="ORF">B0A50_07548</name>
</gene>
<dbReference type="EMBL" id="NAJL01000057">
    <property type="protein sequence ID" value="TKA23340.1"/>
    <property type="molecule type" value="Genomic_DNA"/>
</dbReference>
<dbReference type="InterPro" id="IPR001312">
    <property type="entry name" value="Hexokinase"/>
</dbReference>
<evidence type="ECO:0000259" key="8">
    <source>
        <dbReference type="Pfam" id="PF03727"/>
    </source>
</evidence>
<dbReference type="Gene3D" id="3.40.367.20">
    <property type="match status" value="1"/>
</dbReference>
<comment type="caution">
    <text evidence="9">The sequence shown here is derived from an EMBL/GenBank/DDBJ whole genome shotgun (WGS) entry which is preliminary data.</text>
</comment>
<dbReference type="GO" id="GO:0019158">
    <property type="term" value="F:mannokinase activity"/>
    <property type="evidence" value="ECO:0007669"/>
    <property type="project" value="TreeGrafter"/>
</dbReference>
<dbReference type="UniPathway" id="UPA00109">
    <property type="reaction ID" value="UER00180"/>
</dbReference>
<reference evidence="9 10" key="1">
    <citation type="submission" date="2017-03" db="EMBL/GenBank/DDBJ databases">
        <title>Genomes of endolithic fungi from Antarctica.</title>
        <authorList>
            <person name="Coleine C."/>
            <person name="Masonjones S."/>
            <person name="Stajich J.E."/>
        </authorList>
    </citation>
    <scope>NUCLEOTIDE SEQUENCE [LARGE SCALE GENOMIC DNA]</scope>
    <source>
        <strain evidence="9 10">CCFEE 6315</strain>
    </source>
</reference>
<evidence type="ECO:0000256" key="1">
    <source>
        <dbReference type="ARBA" id="ARBA00009225"/>
    </source>
</evidence>
<proteinExistence type="inferred from homology"/>
<dbReference type="PRINTS" id="PR00475">
    <property type="entry name" value="HEXOKINASE"/>
</dbReference>
<dbReference type="Gene3D" id="3.30.420.40">
    <property type="match status" value="1"/>
</dbReference>
<feature type="domain" description="Hexokinase C-terminal" evidence="8">
    <location>
        <begin position="246"/>
        <end position="501"/>
    </location>
</feature>
<dbReference type="InterPro" id="IPR022672">
    <property type="entry name" value="Hexokinase_N"/>
</dbReference>
<evidence type="ECO:0000256" key="4">
    <source>
        <dbReference type="ARBA" id="ARBA00022777"/>
    </source>
</evidence>
<keyword evidence="4 6" id="KW-0418">Kinase</keyword>
<accession>A0A4U0TMY7</accession>
<keyword evidence="3 6" id="KW-0547">Nucleotide-binding</keyword>
<dbReference type="AlphaFoldDB" id="A0A4U0TMY7"/>
<dbReference type="GO" id="GO:0006006">
    <property type="term" value="P:glucose metabolic process"/>
    <property type="evidence" value="ECO:0007669"/>
    <property type="project" value="TreeGrafter"/>
</dbReference>
<evidence type="ECO:0000256" key="5">
    <source>
        <dbReference type="ARBA" id="ARBA00022840"/>
    </source>
</evidence>
<dbReference type="Pfam" id="PF03727">
    <property type="entry name" value="Hexokinase_2"/>
    <property type="match status" value="1"/>
</dbReference>